<dbReference type="AlphaFoldDB" id="A0A4R6RZI5"/>
<evidence type="ECO:0000313" key="3">
    <source>
        <dbReference type="Proteomes" id="UP000295601"/>
    </source>
</evidence>
<dbReference type="EMBL" id="SNYA01000004">
    <property type="protein sequence ID" value="TDP92619.1"/>
    <property type="molecule type" value="Genomic_DNA"/>
</dbReference>
<protein>
    <recommendedName>
        <fullName evidence="4">LPXTG-motif cell wall-anchored protein</fullName>
    </recommendedName>
</protein>
<evidence type="ECO:0000256" key="1">
    <source>
        <dbReference type="SAM" id="Phobius"/>
    </source>
</evidence>
<accession>A0A4R6RZI5</accession>
<evidence type="ECO:0008006" key="4">
    <source>
        <dbReference type="Google" id="ProtNLM"/>
    </source>
</evidence>
<feature type="transmembrane region" description="Helical" evidence="1">
    <location>
        <begin position="28"/>
        <end position="46"/>
    </location>
</feature>
<proteinExistence type="predicted"/>
<name>A0A4R6RZI5_9MICO</name>
<evidence type="ECO:0000313" key="2">
    <source>
        <dbReference type="EMBL" id="TDP92619.1"/>
    </source>
</evidence>
<comment type="caution">
    <text evidence="2">The sequence shown here is derived from an EMBL/GenBank/DDBJ whole genome shotgun (WGS) entry which is preliminary data.</text>
</comment>
<sequence length="73" mass="7526">MYQLPPLGFGAIGGAALAATGGTATWLTIGITLTMMCLVVGGLLLLREARSRRFFAQPTVSPLVRGDGSGFLS</sequence>
<dbReference type="RefSeq" id="WP_166644303.1">
    <property type="nucleotide sequence ID" value="NZ_SNYA01000004.1"/>
</dbReference>
<dbReference type="Proteomes" id="UP000295601">
    <property type="component" value="Unassembled WGS sequence"/>
</dbReference>
<keyword evidence="1" id="KW-0812">Transmembrane</keyword>
<keyword evidence="3" id="KW-1185">Reference proteome</keyword>
<reference evidence="2 3" key="1">
    <citation type="submission" date="2019-03" db="EMBL/GenBank/DDBJ databases">
        <title>Genomic analyses of the natural microbiome of Caenorhabditis elegans.</title>
        <authorList>
            <person name="Samuel B."/>
        </authorList>
    </citation>
    <scope>NUCLEOTIDE SEQUENCE [LARGE SCALE GENOMIC DNA]</scope>
    <source>
        <strain evidence="2 3">JUb18</strain>
    </source>
</reference>
<keyword evidence="1" id="KW-1133">Transmembrane helix</keyword>
<gene>
    <name evidence="2" type="ORF">EDF62_1838</name>
</gene>
<organism evidence="2 3">
    <name type="scientific">Leucobacter luti</name>
    <dbReference type="NCBI Taxonomy" id="340320"/>
    <lineage>
        <taxon>Bacteria</taxon>
        <taxon>Bacillati</taxon>
        <taxon>Actinomycetota</taxon>
        <taxon>Actinomycetes</taxon>
        <taxon>Micrococcales</taxon>
        <taxon>Microbacteriaceae</taxon>
        <taxon>Leucobacter</taxon>
    </lineage>
</organism>
<keyword evidence="1" id="KW-0472">Membrane</keyword>